<name>F4R5R2_MELLP</name>
<dbReference type="InterPro" id="IPR013083">
    <property type="entry name" value="Znf_RING/FYVE/PHD"/>
</dbReference>
<evidence type="ECO:0000313" key="11">
    <source>
        <dbReference type="EMBL" id="EGG12215.1"/>
    </source>
</evidence>
<dbReference type="InParanoid" id="F4R5R2"/>
<feature type="compositionally biased region" description="Low complexity" evidence="9">
    <location>
        <begin position="148"/>
        <end position="166"/>
    </location>
</feature>
<organism evidence="12">
    <name type="scientific">Melampsora larici-populina (strain 98AG31 / pathotype 3-4-7)</name>
    <name type="common">Poplar leaf rust fungus</name>
    <dbReference type="NCBI Taxonomy" id="747676"/>
    <lineage>
        <taxon>Eukaryota</taxon>
        <taxon>Fungi</taxon>
        <taxon>Dikarya</taxon>
        <taxon>Basidiomycota</taxon>
        <taxon>Pucciniomycotina</taxon>
        <taxon>Pucciniomycetes</taxon>
        <taxon>Pucciniales</taxon>
        <taxon>Melampsoraceae</taxon>
        <taxon>Melampsora</taxon>
    </lineage>
</organism>
<dbReference type="PROSITE" id="PS50089">
    <property type="entry name" value="ZF_RING_2"/>
    <property type="match status" value="1"/>
</dbReference>
<keyword evidence="7" id="KW-0862">Zinc</keyword>
<dbReference type="KEGG" id="mlr:MELLADRAFT_76571"/>
<dbReference type="InterPro" id="IPR045191">
    <property type="entry name" value="MBR1/2-like"/>
</dbReference>
<dbReference type="GO" id="GO:0008270">
    <property type="term" value="F:zinc ion binding"/>
    <property type="evidence" value="ECO:0007669"/>
    <property type="project" value="UniProtKB-KW"/>
</dbReference>
<dbReference type="Proteomes" id="UP000001072">
    <property type="component" value="Unassembled WGS sequence"/>
</dbReference>
<dbReference type="GeneID" id="18932806"/>
<evidence type="ECO:0000256" key="6">
    <source>
        <dbReference type="ARBA" id="ARBA00022786"/>
    </source>
</evidence>
<dbReference type="SUPFAM" id="SSF57850">
    <property type="entry name" value="RING/U-box"/>
    <property type="match status" value="1"/>
</dbReference>
<evidence type="ECO:0000256" key="5">
    <source>
        <dbReference type="ARBA" id="ARBA00022771"/>
    </source>
</evidence>
<dbReference type="EMBL" id="GL883091">
    <property type="protein sequence ID" value="EGG12215.1"/>
    <property type="molecule type" value="Genomic_DNA"/>
</dbReference>
<dbReference type="CDD" id="cd16454">
    <property type="entry name" value="RING-H2_PA-TM-RING"/>
    <property type="match status" value="1"/>
</dbReference>
<dbReference type="STRING" id="747676.F4R5R2"/>
<sequence length="737" mass="79856">MTSSPSPSPSISSLPSTSNQTNQNNNNHKQTLNPSSLYPITGNSHSSSNRSTSQHSKSSLSFQPIKIITPKKHRLKKPQINQTVLDAVRNVGLPHTLTQTRSLPIPPSSTTQITPKRVKPPILKSAATSPPLILTQPKLSRIPSNVRSSSYQGTVQQSGSSGSSRSINALSRPESTVTPSPPAPSLLPVDHRSSPAVSISSNMTPSPCCQPSLGPPRPSSRQQPNSAPISRQSSVVISSASDDGLPASTTPPRRPLVSDPPRIRSGHPEVDYSEILEDLRNPPPPFTAPSYPPPLGGPPAAPPSDISFGHNGRPHSPPPTYAQAAPEWDLSLDLSERVAAWDRSHRVCTLAEHDQQTVWVPIRLVIGPSPPSSPCAPPEDSGFPHSSDSAPASDISATSQLPRRSSPSPPLTQPSTSNNLKPELITLPRSGVTANSPKRIPPPIPPPRPAFIYPTLQSRLSTDPTRRRPPPPPPPSKSPNSSTILSPTHAPLPASPAEVNSMLRRGSSLRRRPPPPPPSTSTRAARVSMIANRGEGSVLAREERAFNRRSLPVELEGPRREELMNIGISETLVEEEEEADEQIVSETVVEELTRTNDENITSANEVQEHRFTELDLLVLRLERGEATYEEIQMLSDLMGSSSSHSLGLSEPGIGRGIQKIGIIEVVSRRIDKEGKVKTKFRVKEGVRCNKCMICLCQFRENESVGVLACEHVFHEECICSWLRRKAECPICKQWVGS</sequence>
<gene>
    <name evidence="11" type="ORF">MELLADRAFT_76571</name>
</gene>
<evidence type="ECO:0000256" key="7">
    <source>
        <dbReference type="ARBA" id="ARBA00022833"/>
    </source>
</evidence>
<accession>F4R5R2</accession>
<dbReference type="PANTHER" id="PTHR22937">
    <property type="entry name" value="E3 UBIQUITIN-PROTEIN LIGASE RNF165"/>
    <property type="match status" value="1"/>
</dbReference>
<dbReference type="InterPro" id="IPR001841">
    <property type="entry name" value="Znf_RING"/>
</dbReference>
<proteinExistence type="predicted"/>
<dbReference type="PANTHER" id="PTHR22937:SF163">
    <property type="entry name" value="RING-TYPE E3 UBIQUITIN TRANSFERASE"/>
    <property type="match status" value="1"/>
</dbReference>
<feature type="compositionally biased region" description="Low complexity" evidence="9">
    <location>
        <begin position="1"/>
        <end position="27"/>
    </location>
</feature>
<feature type="compositionally biased region" description="Polar residues" evidence="9">
    <location>
        <begin position="167"/>
        <end position="178"/>
    </location>
</feature>
<evidence type="ECO:0000256" key="2">
    <source>
        <dbReference type="ARBA" id="ARBA00012483"/>
    </source>
</evidence>
<keyword evidence="12" id="KW-1185">Reference proteome</keyword>
<evidence type="ECO:0000256" key="1">
    <source>
        <dbReference type="ARBA" id="ARBA00000900"/>
    </source>
</evidence>
<feature type="domain" description="RING-type" evidence="10">
    <location>
        <begin position="691"/>
        <end position="732"/>
    </location>
</feature>
<keyword evidence="3" id="KW-0808">Transferase</keyword>
<feature type="compositionally biased region" description="Polar residues" evidence="9">
    <location>
        <begin position="195"/>
        <end position="209"/>
    </location>
</feature>
<comment type="catalytic activity">
    <reaction evidence="1">
        <text>S-ubiquitinyl-[E2 ubiquitin-conjugating enzyme]-L-cysteine + [acceptor protein]-L-lysine = [E2 ubiquitin-conjugating enzyme]-L-cysteine + N(6)-ubiquitinyl-[acceptor protein]-L-lysine.</text>
        <dbReference type="EC" id="2.3.2.27"/>
    </reaction>
</comment>
<dbReference type="OrthoDB" id="8062037at2759"/>
<dbReference type="AlphaFoldDB" id="F4R5R2"/>
<keyword evidence="5 8" id="KW-0863">Zinc-finger</keyword>
<dbReference type="GO" id="GO:0061630">
    <property type="term" value="F:ubiquitin protein ligase activity"/>
    <property type="evidence" value="ECO:0007669"/>
    <property type="project" value="UniProtKB-EC"/>
</dbReference>
<dbReference type="Pfam" id="PF13639">
    <property type="entry name" value="zf-RING_2"/>
    <property type="match status" value="1"/>
</dbReference>
<feature type="compositionally biased region" description="Low complexity" evidence="9">
    <location>
        <begin position="44"/>
        <end position="59"/>
    </location>
</feature>
<evidence type="ECO:0000256" key="8">
    <source>
        <dbReference type="PROSITE-ProRule" id="PRU00175"/>
    </source>
</evidence>
<feature type="compositionally biased region" description="Low complexity" evidence="9">
    <location>
        <begin position="386"/>
        <end position="406"/>
    </location>
</feature>
<feature type="compositionally biased region" description="Pro residues" evidence="9">
    <location>
        <begin position="281"/>
        <end position="302"/>
    </location>
</feature>
<feature type="compositionally biased region" description="Low complexity" evidence="9">
    <location>
        <begin position="219"/>
        <end position="241"/>
    </location>
</feature>
<evidence type="ECO:0000256" key="4">
    <source>
        <dbReference type="ARBA" id="ARBA00022723"/>
    </source>
</evidence>
<evidence type="ECO:0000313" key="12">
    <source>
        <dbReference type="Proteomes" id="UP000001072"/>
    </source>
</evidence>
<dbReference type="RefSeq" id="XP_007404590.1">
    <property type="nucleotide sequence ID" value="XM_007404528.1"/>
</dbReference>
<feature type="compositionally biased region" description="Pro residues" evidence="9">
    <location>
        <begin position="439"/>
        <end position="449"/>
    </location>
</feature>
<evidence type="ECO:0000256" key="9">
    <source>
        <dbReference type="SAM" id="MobiDB-lite"/>
    </source>
</evidence>
<evidence type="ECO:0000256" key="3">
    <source>
        <dbReference type="ARBA" id="ARBA00022679"/>
    </source>
</evidence>
<dbReference type="Gene3D" id="3.30.40.10">
    <property type="entry name" value="Zinc/RING finger domain, C3HC4 (zinc finger)"/>
    <property type="match status" value="1"/>
</dbReference>
<feature type="region of interest" description="Disordered" evidence="9">
    <location>
        <begin position="1"/>
        <end position="76"/>
    </location>
</feature>
<feature type="region of interest" description="Disordered" evidence="9">
    <location>
        <begin position="98"/>
        <end position="323"/>
    </location>
</feature>
<evidence type="ECO:0000259" key="10">
    <source>
        <dbReference type="PROSITE" id="PS50089"/>
    </source>
</evidence>
<feature type="compositionally biased region" description="Polar residues" evidence="9">
    <location>
        <begin position="28"/>
        <end position="43"/>
    </location>
</feature>
<dbReference type="EC" id="2.3.2.27" evidence="2"/>
<reference evidence="12" key="1">
    <citation type="journal article" date="2011" name="Proc. Natl. Acad. Sci. U.S.A.">
        <title>Obligate biotrophy features unraveled by the genomic analysis of rust fungi.</title>
        <authorList>
            <person name="Duplessis S."/>
            <person name="Cuomo C.A."/>
            <person name="Lin Y.-C."/>
            <person name="Aerts A."/>
            <person name="Tisserant E."/>
            <person name="Veneault-Fourrey C."/>
            <person name="Joly D.L."/>
            <person name="Hacquard S."/>
            <person name="Amselem J."/>
            <person name="Cantarel B.L."/>
            <person name="Chiu R."/>
            <person name="Coutinho P.M."/>
            <person name="Feau N."/>
            <person name="Field M."/>
            <person name="Frey P."/>
            <person name="Gelhaye E."/>
            <person name="Goldberg J."/>
            <person name="Grabherr M.G."/>
            <person name="Kodira C.D."/>
            <person name="Kohler A."/>
            <person name="Kuees U."/>
            <person name="Lindquist E.A."/>
            <person name="Lucas S.M."/>
            <person name="Mago R."/>
            <person name="Mauceli E."/>
            <person name="Morin E."/>
            <person name="Murat C."/>
            <person name="Pangilinan J.L."/>
            <person name="Park R."/>
            <person name="Pearson M."/>
            <person name="Quesneville H."/>
            <person name="Rouhier N."/>
            <person name="Sakthikumar S."/>
            <person name="Salamov A.A."/>
            <person name="Schmutz J."/>
            <person name="Selles B."/>
            <person name="Shapiro H."/>
            <person name="Tanguay P."/>
            <person name="Tuskan G.A."/>
            <person name="Henrissat B."/>
            <person name="Van de Peer Y."/>
            <person name="Rouze P."/>
            <person name="Ellis J.G."/>
            <person name="Dodds P.N."/>
            <person name="Schein J.E."/>
            <person name="Zhong S."/>
            <person name="Hamelin R.C."/>
            <person name="Grigoriev I.V."/>
            <person name="Szabo L.J."/>
            <person name="Martin F."/>
        </authorList>
    </citation>
    <scope>NUCLEOTIDE SEQUENCE [LARGE SCALE GENOMIC DNA]</scope>
    <source>
        <strain evidence="12">98AG31 / pathotype 3-4-7</strain>
    </source>
</reference>
<keyword evidence="4" id="KW-0479">Metal-binding</keyword>
<dbReference type="eggNOG" id="KOG0800">
    <property type="taxonomic scope" value="Eukaryota"/>
</dbReference>
<dbReference type="HOGENOM" id="CLU_376454_0_0_1"/>
<feature type="region of interest" description="Disordered" evidence="9">
    <location>
        <begin position="370"/>
        <end position="525"/>
    </location>
</feature>
<keyword evidence="6" id="KW-0833">Ubl conjugation pathway</keyword>
<dbReference type="VEuPathDB" id="FungiDB:MELLADRAFT_76571"/>
<dbReference type="SMART" id="SM00184">
    <property type="entry name" value="RING"/>
    <property type="match status" value="1"/>
</dbReference>
<protein>
    <recommendedName>
        <fullName evidence="2">RING-type E3 ubiquitin transferase</fullName>
        <ecNumber evidence="2">2.3.2.27</ecNumber>
    </recommendedName>
</protein>